<dbReference type="PANTHER" id="PTHR37817:SF1">
    <property type="entry name" value="N-ACETYLTRANSFERASE EIS"/>
    <property type="match status" value="1"/>
</dbReference>
<keyword evidence="3" id="KW-1185">Reference proteome</keyword>
<proteinExistence type="predicted"/>
<dbReference type="InterPro" id="IPR000182">
    <property type="entry name" value="GNAT_dom"/>
</dbReference>
<gene>
    <name evidence="2" type="ORF">K7432_009940</name>
</gene>
<dbReference type="CDD" id="cd04301">
    <property type="entry name" value="NAT_SF"/>
    <property type="match status" value="1"/>
</dbReference>
<accession>A0ABR2WPK5</accession>
<sequence>MGGIGEVATLPTHLRKGLARRLLQEAISYMKETGIHISSLHASVGPAQKLYKSLGWSKVDLNFRKYKVPIQLLRHFITTPLVIIEPQPMNLQENLENLELMSTLHKSVLTQRNVVGPIERSSEYWRDWLGSPPPYPSRKVTGFFSTIQRPDGGHTGPQAITAYLISELREGQESETTWEINAGEFIAASHATEISSKEGISSIKDLRDIVPSLYSRLFWQLLAAYAHYAGLLAEKNEDIYVTVKTPEPLAPNFEVKECKNISVENFVDEGFMYKVINGYGDEEFKVHTNEDWSNLFQNEDTTNTKLEHLFLRSDSF</sequence>
<dbReference type="PANTHER" id="PTHR37817">
    <property type="entry name" value="N-ACETYLTRANSFERASE EIS"/>
    <property type="match status" value="1"/>
</dbReference>
<name>A0ABR2WPK5_9FUNG</name>
<evidence type="ECO:0000259" key="1">
    <source>
        <dbReference type="PROSITE" id="PS51186"/>
    </source>
</evidence>
<reference evidence="2 3" key="1">
    <citation type="submission" date="2023-04" db="EMBL/GenBank/DDBJ databases">
        <title>Genome of Basidiobolus ranarum AG-B5.</title>
        <authorList>
            <person name="Stajich J.E."/>
            <person name="Carter-House D."/>
            <person name="Gryganskyi A."/>
        </authorList>
    </citation>
    <scope>NUCLEOTIDE SEQUENCE [LARGE SCALE GENOMIC DNA]</scope>
    <source>
        <strain evidence="2 3">AG-B5</strain>
    </source>
</reference>
<evidence type="ECO:0000313" key="2">
    <source>
        <dbReference type="EMBL" id="KAK9763404.1"/>
    </source>
</evidence>
<dbReference type="Pfam" id="PF13527">
    <property type="entry name" value="Acetyltransf_9"/>
    <property type="match status" value="1"/>
</dbReference>
<organism evidence="2 3">
    <name type="scientific">Basidiobolus ranarum</name>
    <dbReference type="NCBI Taxonomy" id="34480"/>
    <lineage>
        <taxon>Eukaryota</taxon>
        <taxon>Fungi</taxon>
        <taxon>Fungi incertae sedis</taxon>
        <taxon>Zoopagomycota</taxon>
        <taxon>Entomophthoromycotina</taxon>
        <taxon>Basidiobolomycetes</taxon>
        <taxon>Basidiobolales</taxon>
        <taxon>Basidiobolaceae</taxon>
        <taxon>Basidiobolus</taxon>
    </lineage>
</organism>
<comment type="caution">
    <text evidence="2">The sequence shown here is derived from an EMBL/GenBank/DDBJ whole genome shotgun (WGS) entry which is preliminary data.</text>
</comment>
<dbReference type="Proteomes" id="UP001479436">
    <property type="component" value="Unassembled WGS sequence"/>
</dbReference>
<dbReference type="Gene3D" id="3.40.630.30">
    <property type="match status" value="1"/>
</dbReference>
<evidence type="ECO:0000313" key="3">
    <source>
        <dbReference type="Proteomes" id="UP001479436"/>
    </source>
</evidence>
<protein>
    <recommendedName>
        <fullName evidence="1">N-acetyltransferase domain-containing protein</fullName>
    </recommendedName>
</protein>
<dbReference type="InterPro" id="IPR051554">
    <property type="entry name" value="Acetyltransferase_Eis"/>
</dbReference>
<dbReference type="SUPFAM" id="SSF55729">
    <property type="entry name" value="Acyl-CoA N-acyltransferases (Nat)"/>
    <property type="match status" value="1"/>
</dbReference>
<dbReference type="EMBL" id="JASJQH010000648">
    <property type="protein sequence ID" value="KAK9763404.1"/>
    <property type="molecule type" value="Genomic_DNA"/>
</dbReference>
<dbReference type="PROSITE" id="PS51186">
    <property type="entry name" value="GNAT"/>
    <property type="match status" value="1"/>
</dbReference>
<feature type="domain" description="N-acetyltransferase" evidence="1">
    <location>
        <begin position="1"/>
        <end position="80"/>
    </location>
</feature>
<dbReference type="InterPro" id="IPR016181">
    <property type="entry name" value="Acyl_CoA_acyltransferase"/>
</dbReference>